<keyword evidence="1" id="KW-0723">Serine/threonine-protein kinase</keyword>
<gene>
    <name evidence="3" type="ORF">GCM10007964_22910</name>
</gene>
<dbReference type="GO" id="GO:0004674">
    <property type="term" value="F:protein serine/threonine kinase activity"/>
    <property type="evidence" value="ECO:0007669"/>
    <property type="project" value="UniProtKB-KW"/>
</dbReference>
<dbReference type="InterPro" id="IPR050267">
    <property type="entry name" value="Anti-sigma-factor_SerPK"/>
</dbReference>
<reference evidence="3" key="1">
    <citation type="journal article" date="2014" name="Int. J. Syst. Evol. Microbiol.">
        <title>Complete genome sequence of Corynebacterium casei LMG S-19264T (=DSM 44701T), isolated from a smear-ripened cheese.</title>
        <authorList>
            <consortium name="US DOE Joint Genome Institute (JGI-PGF)"/>
            <person name="Walter F."/>
            <person name="Albersmeier A."/>
            <person name="Kalinowski J."/>
            <person name="Ruckert C."/>
        </authorList>
    </citation>
    <scope>NUCLEOTIDE SEQUENCE</scope>
    <source>
        <strain evidence="3">JCM 13064</strain>
    </source>
</reference>
<dbReference type="InterPro" id="IPR003594">
    <property type="entry name" value="HATPase_dom"/>
</dbReference>
<dbReference type="EMBL" id="BMNT01000010">
    <property type="protein sequence ID" value="GGK79690.1"/>
    <property type="molecule type" value="Genomic_DNA"/>
</dbReference>
<comment type="caution">
    <text evidence="3">The sequence shown here is derived from an EMBL/GenBank/DDBJ whole genome shotgun (WGS) entry which is preliminary data.</text>
</comment>
<keyword evidence="1" id="KW-0418">Kinase</keyword>
<name>A0A917QZL7_9ACTN</name>
<accession>A0A917QZL7</accession>
<protein>
    <recommendedName>
        <fullName evidence="2">Histidine kinase/HSP90-like ATPase domain-containing protein</fullName>
    </recommendedName>
</protein>
<evidence type="ECO:0000313" key="3">
    <source>
        <dbReference type="EMBL" id="GGK79690.1"/>
    </source>
</evidence>
<dbReference type="PANTHER" id="PTHR35526">
    <property type="entry name" value="ANTI-SIGMA-F FACTOR RSBW-RELATED"/>
    <property type="match status" value="1"/>
</dbReference>
<dbReference type="AlphaFoldDB" id="A0A917QZL7"/>
<keyword evidence="4" id="KW-1185">Reference proteome</keyword>
<reference evidence="3" key="2">
    <citation type="submission" date="2020-09" db="EMBL/GenBank/DDBJ databases">
        <authorList>
            <person name="Sun Q."/>
            <person name="Ohkuma M."/>
        </authorList>
    </citation>
    <scope>NUCLEOTIDE SEQUENCE</scope>
    <source>
        <strain evidence="3">JCM 13064</strain>
    </source>
</reference>
<keyword evidence="1" id="KW-0808">Transferase</keyword>
<dbReference type="InterPro" id="IPR036890">
    <property type="entry name" value="HATPase_C_sf"/>
</dbReference>
<dbReference type="Pfam" id="PF13581">
    <property type="entry name" value="HATPase_c_2"/>
    <property type="match status" value="1"/>
</dbReference>
<feature type="domain" description="Histidine kinase/HSP90-like ATPase" evidence="2">
    <location>
        <begin position="35"/>
        <end position="140"/>
    </location>
</feature>
<dbReference type="PANTHER" id="PTHR35526:SF3">
    <property type="entry name" value="ANTI-SIGMA-F FACTOR RSBW"/>
    <property type="match status" value="1"/>
</dbReference>
<dbReference type="Gene3D" id="3.30.565.10">
    <property type="entry name" value="Histidine kinase-like ATPase, C-terminal domain"/>
    <property type="match status" value="1"/>
</dbReference>
<dbReference type="SUPFAM" id="SSF55874">
    <property type="entry name" value="ATPase domain of HSP90 chaperone/DNA topoisomerase II/histidine kinase"/>
    <property type="match status" value="1"/>
</dbReference>
<dbReference type="CDD" id="cd16936">
    <property type="entry name" value="HATPase_RsbW-like"/>
    <property type="match status" value="1"/>
</dbReference>
<dbReference type="RefSeq" id="WP_189162939.1">
    <property type="nucleotide sequence ID" value="NZ_BMNT01000010.1"/>
</dbReference>
<dbReference type="Proteomes" id="UP000645217">
    <property type="component" value="Unassembled WGS sequence"/>
</dbReference>
<evidence type="ECO:0000313" key="4">
    <source>
        <dbReference type="Proteomes" id="UP000645217"/>
    </source>
</evidence>
<evidence type="ECO:0000256" key="1">
    <source>
        <dbReference type="ARBA" id="ARBA00022527"/>
    </source>
</evidence>
<evidence type="ECO:0000259" key="2">
    <source>
        <dbReference type="Pfam" id="PF13581"/>
    </source>
</evidence>
<sequence length="160" mass="17666">MTMAHAGARPQVRMTARLWPAHTSAQRASWVLFPEPTTVPKTRRRVRRKLADWGLSGDCDIVELLVSEVVTNAMRHSWGAVMSLSADRGRVRCEVQDTNPGLPEVQEVHEGDEGGRGVYLMQALSTSWGSHPLATGKVVWFEVVCEPPATHPAKEDRSDG</sequence>
<organism evidence="3 4">
    <name type="scientific">Sphaerisporangium melleum</name>
    <dbReference type="NCBI Taxonomy" id="321316"/>
    <lineage>
        <taxon>Bacteria</taxon>
        <taxon>Bacillati</taxon>
        <taxon>Actinomycetota</taxon>
        <taxon>Actinomycetes</taxon>
        <taxon>Streptosporangiales</taxon>
        <taxon>Streptosporangiaceae</taxon>
        <taxon>Sphaerisporangium</taxon>
    </lineage>
</organism>
<proteinExistence type="predicted"/>